<dbReference type="Proteomes" id="UP000278627">
    <property type="component" value="Unassembled WGS sequence"/>
</dbReference>
<dbReference type="InterPro" id="IPR001436">
    <property type="entry name" value="Alpha-crystallin/sHSP_animal"/>
</dbReference>
<dbReference type="CDD" id="cd06526">
    <property type="entry name" value="metazoan_ACD"/>
    <property type="match status" value="1"/>
</dbReference>
<protein>
    <submittedName>
        <fullName evidence="6">SHSP domain-containing protein</fullName>
    </submittedName>
</protein>
<dbReference type="SUPFAM" id="SSF49764">
    <property type="entry name" value="HSP20-like chaperones"/>
    <property type="match status" value="1"/>
</dbReference>
<keyword evidence="5" id="KW-1185">Reference proteome</keyword>
<dbReference type="Gene3D" id="2.60.40.790">
    <property type="match status" value="1"/>
</dbReference>
<dbReference type="GO" id="GO:0051082">
    <property type="term" value="F:unfolded protein binding"/>
    <property type="evidence" value="ECO:0007669"/>
    <property type="project" value="TreeGrafter"/>
</dbReference>
<evidence type="ECO:0000256" key="2">
    <source>
        <dbReference type="RuleBase" id="RU003616"/>
    </source>
</evidence>
<evidence type="ECO:0000256" key="1">
    <source>
        <dbReference type="PROSITE-ProRule" id="PRU00285"/>
    </source>
</evidence>
<dbReference type="GO" id="GO:0005634">
    <property type="term" value="C:nucleus"/>
    <property type="evidence" value="ECO:0007669"/>
    <property type="project" value="TreeGrafter"/>
</dbReference>
<evidence type="ECO:0000259" key="3">
    <source>
        <dbReference type="PROSITE" id="PS01031"/>
    </source>
</evidence>
<dbReference type="Pfam" id="PF00011">
    <property type="entry name" value="HSP20"/>
    <property type="match status" value="1"/>
</dbReference>
<dbReference type="InterPro" id="IPR002068">
    <property type="entry name" value="A-crystallin/Hsp20_dom"/>
</dbReference>
<dbReference type="FunFam" id="2.60.40.790:FF:000036">
    <property type="entry name" value="Heat Shock Protein"/>
    <property type="match status" value="1"/>
</dbReference>
<evidence type="ECO:0000313" key="4">
    <source>
        <dbReference type="EMBL" id="VDN81418.1"/>
    </source>
</evidence>
<comment type="similarity">
    <text evidence="1 2">Belongs to the small heat shock protein (HSP20) family.</text>
</comment>
<proteinExistence type="inferred from homology"/>
<dbReference type="InterPro" id="IPR008978">
    <property type="entry name" value="HSP20-like_chaperone"/>
</dbReference>
<dbReference type="AlphaFoldDB" id="A0A0N4SX45"/>
<dbReference type="PANTHER" id="PTHR45640">
    <property type="entry name" value="HEAT SHOCK PROTEIN HSP-12.2-RELATED"/>
    <property type="match status" value="1"/>
</dbReference>
<dbReference type="GO" id="GO:0042026">
    <property type="term" value="P:protein refolding"/>
    <property type="evidence" value="ECO:0007669"/>
    <property type="project" value="TreeGrafter"/>
</dbReference>
<evidence type="ECO:0000313" key="5">
    <source>
        <dbReference type="Proteomes" id="UP000278627"/>
    </source>
</evidence>
<name>A0A0N4SX45_BRUPA</name>
<dbReference type="EMBL" id="UZAD01000009">
    <property type="protein sequence ID" value="VDN81418.1"/>
    <property type="molecule type" value="Genomic_DNA"/>
</dbReference>
<dbReference type="PRINTS" id="PR00299">
    <property type="entry name" value="ACRYSTALLIN"/>
</dbReference>
<evidence type="ECO:0000313" key="6">
    <source>
        <dbReference type="WBParaSite" id="BPAG_0000023101-mRNA-1"/>
    </source>
</evidence>
<dbReference type="PANTHER" id="PTHR45640:SF35">
    <property type="entry name" value="HEAT SHOCK PROTEIN HSP-12.2"/>
    <property type="match status" value="1"/>
</dbReference>
<dbReference type="WBParaSite" id="BPAG_0000023101-mRNA-1">
    <property type="protein sequence ID" value="BPAG_0000023101-mRNA-1"/>
    <property type="gene ID" value="BPAG_0000023101"/>
</dbReference>
<dbReference type="STRING" id="6280.A0A0N4SX45"/>
<reference evidence="6" key="1">
    <citation type="submission" date="2017-02" db="UniProtKB">
        <authorList>
            <consortium name="WormBaseParasite"/>
        </authorList>
    </citation>
    <scope>IDENTIFICATION</scope>
</reference>
<gene>
    <name evidence="4" type="ORF">BPAG_LOCUS232</name>
</gene>
<accession>A0A0N4SX45</accession>
<dbReference type="GO" id="GO:0005737">
    <property type="term" value="C:cytoplasm"/>
    <property type="evidence" value="ECO:0007669"/>
    <property type="project" value="TreeGrafter"/>
</dbReference>
<dbReference type="PROSITE" id="PS01031">
    <property type="entry name" value="SHSP"/>
    <property type="match status" value="1"/>
</dbReference>
<feature type="domain" description="SHSP" evidence="3">
    <location>
        <begin position="70"/>
        <end position="165"/>
    </location>
</feature>
<organism evidence="6">
    <name type="scientific">Brugia pahangi</name>
    <name type="common">Filarial nematode worm</name>
    <dbReference type="NCBI Taxonomy" id="6280"/>
    <lineage>
        <taxon>Eukaryota</taxon>
        <taxon>Metazoa</taxon>
        <taxon>Ecdysozoa</taxon>
        <taxon>Nematoda</taxon>
        <taxon>Chromadorea</taxon>
        <taxon>Rhabditida</taxon>
        <taxon>Spirurina</taxon>
        <taxon>Spiruromorpha</taxon>
        <taxon>Filarioidea</taxon>
        <taxon>Onchocercidae</taxon>
        <taxon>Brugia</taxon>
    </lineage>
</organism>
<dbReference type="GO" id="GO:0009408">
    <property type="term" value="P:response to heat"/>
    <property type="evidence" value="ECO:0007669"/>
    <property type="project" value="TreeGrafter"/>
</dbReference>
<sequence length="165" mass="19485">MKYFLFFALHVTTSPSFHSSFQFIFSLQISLVIVRLLDRYFFFFFFFLFSLRMEEKVVELTHNWSAEQWDWPLQHNDEVIKITNTNDKFEVGLDASFFTPKEIEVKVAGDNLVIHCRHESRAEHYGEIKREISRTYKLPSDVDTKTLTSNLTKRGHLVIAAKKKA</sequence>
<reference evidence="4 5" key="2">
    <citation type="submission" date="2018-11" db="EMBL/GenBank/DDBJ databases">
        <authorList>
            <consortium name="Pathogen Informatics"/>
        </authorList>
    </citation>
    <scope>NUCLEOTIDE SEQUENCE [LARGE SCALE GENOMIC DNA]</scope>
</reference>